<dbReference type="GO" id="GO:0045202">
    <property type="term" value="C:synapse"/>
    <property type="evidence" value="ECO:0007669"/>
    <property type="project" value="GOC"/>
</dbReference>
<evidence type="ECO:0000256" key="11">
    <source>
        <dbReference type="ARBA" id="ARBA00023303"/>
    </source>
</evidence>
<dbReference type="InterPro" id="IPR005821">
    <property type="entry name" value="Ion_trans_dom"/>
</dbReference>
<evidence type="ECO:0000256" key="7">
    <source>
        <dbReference type="ARBA" id="ARBA00022882"/>
    </source>
</evidence>
<comment type="subcellular location">
    <subcellularLocation>
        <location evidence="1">Membrane</location>
        <topology evidence="1">Multi-pass membrane protein</topology>
    </subcellularLocation>
</comment>
<evidence type="ECO:0000259" key="14">
    <source>
        <dbReference type="Pfam" id="PF00520"/>
    </source>
</evidence>
<evidence type="ECO:0000313" key="16">
    <source>
        <dbReference type="Proteomes" id="UP001488838"/>
    </source>
</evidence>
<dbReference type="Pfam" id="PF00520">
    <property type="entry name" value="Ion_trans"/>
    <property type="match status" value="1"/>
</dbReference>
<keyword evidence="8" id="KW-1133">Transmembrane helix</keyword>
<dbReference type="InterPro" id="IPR027359">
    <property type="entry name" value="Volt_channel_dom_sf"/>
</dbReference>
<dbReference type="GO" id="GO:0008331">
    <property type="term" value="F:high voltage-gated calcium channel activity"/>
    <property type="evidence" value="ECO:0007669"/>
    <property type="project" value="TreeGrafter"/>
</dbReference>
<keyword evidence="4" id="KW-0107">Calcium channel</keyword>
<dbReference type="GO" id="GO:0007268">
    <property type="term" value="P:chemical synaptic transmission"/>
    <property type="evidence" value="ECO:0007669"/>
    <property type="project" value="TreeGrafter"/>
</dbReference>
<keyword evidence="11" id="KW-0407">Ion channel</keyword>
<comment type="caution">
    <text evidence="15">The sequence shown here is derived from an EMBL/GenBank/DDBJ whole genome shotgun (WGS) entry which is preliminary data.</text>
</comment>
<proteinExistence type="predicted"/>
<dbReference type="PANTHER" id="PTHR45628">
    <property type="entry name" value="VOLTAGE-DEPENDENT CALCIUM CHANNEL TYPE A SUBUNIT ALPHA-1"/>
    <property type="match status" value="1"/>
</dbReference>
<evidence type="ECO:0000256" key="5">
    <source>
        <dbReference type="ARBA" id="ARBA00022692"/>
    </source>
</evidence>
<accession>A0AAW0JEJ0</accession>
<dbReference type="InterPro" id="IPR050599">
    <property type="entry name" value="VDCC_alpha-1_subunit"/>
</dbReference>
<dbReference type="SUPFAM" id="SSF81324">
    <property type="entry name" value="Voltage-gated potassium channels"/>
    <property type="match status" value="1"/>
</dbReference>
<evidence type="ECO:0000256" key="4">
    <source>
        <dbReference type="ARBA" id="ARBA00022673"/>
    </source>
</evidence>
<keyword evidence="7" id="KW-0851">Voltage-gated channel</keyword>
<dbReference type="GO" id="GO:0098703">
    <property type="term" value="P:calcium ion import across plasma membrane"/>
    <property type="evidence" value="ECO:0007669"/>
    <property type="project" value="TreeGrafter"/>
</dbReference>
<keyword evidence="5" id="KW-0812">Transmembrane</keyword>
<dbReference type="GO" id="GO:0043025">
    <property type="term" value="C:neuronal cell body"/>
    <property type="evidence" value="ECO:0007669"/>
    <property type="project" value="TreeGrafter"/>
</dbReference>
<feature type="domain" description="Ion transport" evidence="14">
    <location>
        <begin position="1"/>
        <end position="49"/>
    </location>
</feature>
<protein>
    <recommendedName>
        <fullName evidence="14">Ion transport domain-containing protein</fullName>
    </recommendedName>
</protein>
<feature type="signal peptide" evidence="13">
    <location>
        <begin position="1"/>
        <end position="15"/>
    </location>
</feature>
<keyword evidence="13" id="KW-0732">Signal</keyword>
<evidence type="ECO:0000256" key="12">
    <source>
        <dbReference type="ARBA" id="ARBA00036634"/>
    </source>
</evidence>
<keyword evidence="6" id="KW-0106">Calcium</keyword>
<organism evidence="15 16">
    <name type="scientific">Myodes glareolus</name>
    <name type="common">Bank vole</name>
    <name type="synonym">Clethrionomys glareolus</name>
    <dbReference type="NCBI Taxonomy" id="447135"/>
    <lineage>
        <taxon>Eukaryota</taxon>
        <taxon>Metazoa</taxon>
        <taxon>Chordata</taxon>
        <taxon>Craniata</taxon>
        <taxon>Vertebrata</taxon>
        <taxon>Euteleostomi</taxon>
        <taxon>Mammalia</taxon>
        <taxon>Eutheria</taxon>
        <taxon>Euarchontoglires</taxon>
        <taxon>Glires</taxon>
        <taxon>Rodentia</taxon>
        <taxon>Myomorpha</taxon>
        <taxon>Muroidea</taxon>
        <taxon>Cricetidae</taxon>
        <taxon>Arvicolinae</taxon>
        <taxon>Myodes</taxon>
    </lineage>
</organism>
<evidence type="ECO:0000256" key="9">
    <source>
        <dbReference type="ARBA" id="ARBA00023065"/>
    </source>
</evidence>
<keyword evidence="10" id="KW-0472">Membrane</keyword>
<evidence type="ECO:0000256" key="13">
    <source>
        <dbReference type="SAM" id="SignalP"/>
    </source>
</evidence>
<evidence type="ECO:0000256" key="2">
    <source>
        <dbReference type="ARBA" id="ARBA00022448"/>
    </source>
</evidence>
<feature type="chain" id="PRO_5043519374" description="Ion transport domain-containing protein" evidence="13">
    <location>
        <begin position="16"/>
        <end position="62"/>
    </location>
</feature>
<evidence type="ECO:0000256" key="6">
    <source>
        <dbReference type="ARBA" id="ARBA00022837"/>
    </source>
</evidence>
<keyword evidence="16" id="KW-1185">Reference proteome</keyword>
<dbReference type="Gene3D" id="1.20.120.350">
    <property type="entry name" value="Voltage-gated potassium channels. Chain C"/>
    <property type="match status" value="1"/>
</dbReference>
<dbReference type="Proteomes" id="UP001488838">
    <property type="component" value="Unassembled WGS sequence"/>
</dbReference>
<comment type="catalytic activity">
    <reaction evidence="12">
        <text>Ca(2+)(in) = Ca(2+)(out)</text>
        <dbReference type="Rhea" id="RHEA:29671"/>
        <dbReference type="ChEBI" id="CHEBI:29108"/>
    </reaction>
</comment>
<keyword evidence="3" id="KW-0109">Calcium transport</keyword>
<gene>
    <name evidence="15" type="ORF">U0070_009748</name>
</gene>
<dbReference type="PANTHER" id="PTHR45628:SF5">
    <property type="entry name" value="VOLTAGE-DEPENDENT R-TYPE CALCIUM CHANNEL SUBUNIT ALPHA-1E"/>
    <property type="match status" value="1"/>
</dbReference>
<dbReference type="AlphaFoldDB" id="A0AAW0JEJ0"/>
<evidence type="ECO:0000256" key="1">
    <source>
        <dbReference type="ARBA" id="ARBA00004141"/>
    </source>
</evidence>
<feature type="non-terminal residue" evidence="15">
    <location>
        <position position="62"/>
    </location>
</feature>
<keyword evidence="9" id="KW-0406">Ion transport</keyword>
<evidence type="ECO:0000256" key="3">
    <source>
        <dbReference type="ARBA" id="ARBA00022568"/>
    </source>
</evidence>
<sequence length="62" mass="7080">MCILLVIAASSIALAAEDPVLTNSERNKVLRYFDYVFTGVFTFEMVIKVKIFQRKPGLWILV</sequence>
<dbReference type="EMBL" id="JBBHLL010000041">
    <property type="protein sequence ID" value="KAK7825259.1"/>
    <property type="molecule type" value="Genomic_DNA"/>
</dbReference>
<reference evidence="15 16" key="1">
    <citation type="journal article" date="2023" name="bioRxiv">
        <title>Conserved and derived expression patterns and positive selection on dental genes reveal complex evolutionary context of ever-growing rodent molars.</title>
        <authorList>
            <person name="Calamari Z.T."/>
            <person name="Song A."/>
            <person name="Cohen E."/>
            <person name="Akter M."/>
            <person name="Roy R.D."/>
            <person name="Hallikas O."/>
            <person name="Christensen M.M."/>
            <person name="Li P."/>
            <person name="Marangoni P."/>
            <person name="Jernvall J."/>
            <person name="Klein O.D."/>
        </authorList>
    </citation>
    <scope>NUCLEOTIDE SEQUENCE [LARGE SCALE GENOMIC DNA]</scope>
    <source>
        <strain evidence="15">V071</strain>
    </source>
</reference>
<evidence type="ECO:0000256" key="8">
    <source>
        <dbReference type="ARBA" id="ARBA00022989"/>
    </source>
</evidence>
<evidence type="ECO:0000256" key="10">
    <source>
        <dbReference type="ARBA" id="ARBA00023136"/>
    </source>
</evidence>
<evidence type="ECO:0000313" key="15">
    <source>
        <dbReference type="EMBL" id="KAK7825259.1"/>
    </source>
</evidence>
<keyword evidence="2" id="KW-0813">Transport</keyword>
<name>A0AAW0JEJ0_MYOGA</name>
<dbReference type="GO" id="GO:0005891">
    <property type="term" value="C:voltage-gated calcium channel complex"/>
    <property type="evidence" value="ECO:0007669"/>
    <property type="project" value="TreeGrafter"/>
</dbReference>